<proteinExistence type="predicted"/>
<reference evidence="1" key="5">
    <citation type="journal article" date="2021" name="G3 (Bethesda)">
        <title>Aegilops tauschii genome assembly Aet v5.0 features greater sequence contiguity and improved annotation.</title>
        <authorList>
            <person name="Wang L."/>
            <person name="Zhu T."/>
            <person name="Rodriguez J.C."/>
            <person name="Deal K.R."/>
            <person name="Dubcovsky J."/>
            <person name="McGuire P.E."/>
            <person name="Lux T."/>
            <person name="Spannagl M."/>
            <person name="Mayer K.F.X."/>
            <person name="Baldrich P."/>
            <person name="Meyers B.C."/>
            <person name="Huo N."/>
            <person name="Gu Y.Q."/>
            <person name="Zhou H."/>
            <person name="Devos K.M."/>
            <person name="Bennetzen J.L."/>
            <person name="Unver T."/>
            <person name="Budak H."/>
            <person name="Gulick P.J."/>
            <person name="Galiba G."/>
            <person name="Kalapos B."/>
            <person name="Nelson D.R."/>
            <person name="Li P."/>
            <person name="You F.M."/>
            <person name="Luo M.C."/>
            <person name="Dvorak J."/>
        </authorList>
    </citation>
    <scope>NUCLEOTIDE SEQUENCE [LARGE SCALE GENOMIC DNA]</scope>
    <source>
        <strain evidence="1">cv. AL8/78</strain>
    </source>
</reference>
<dbReference type="AlphaFoldDB" id="A0A453B741"/>
<dbReference type="Gramene" id="AET2Gv20396400.1">
    <property type="protein sequence ID" value="AET2Gv20396400.1"/>
    <property type="gene ID" value="AET2Gv20396400"/>
</dbReference>
<reference evidence="1" key="4">
    <citation type="submission" date="2019-03" db="UniProtKB">
        <authorList>
            <consortium name="EnsemblPlants"/>
        </authorList>
    </citation>
    <scope>IDENTIFICATION</scope>
</reference>
<reference evidence="2" key="1">
    <citation type="journal article" date="2014" name="Science">
        <title>Ancient hybridizations among the ancestral genomes of bread wheat.</title>
        <authorList>
            <consortium name="International Wheat Genome Sequencing Consortium,"/>
            <person name="Marcussen T."/>
            <person name="Sandve S.R."/>
            <person name="Heier L."/>
            <person name="Spannagl M."/>
            <person name="Pfeifer M."/>
            <person name="Jakobsen K.S."/>
            <person name="Wulff B.B."/>
            <person name="Steuernagel B."/>
            <person name="Mayer K.F."/>
            <person name="Olsen O.A."/>
        </authorList>
    </citation>
    <scope>NUCLEOTIDE SEQUENCE [LARGE SCALE GENOMIC DNA]</scope>
    <source>
        <strain evidence="2">cv. AL8/78</strain>
    </source>
</reference>
<protein>
    <submittedName>
        <fullName evidence="1">Uncharacterized protein</fullName>
    </submittedName>
</protein>
<reference evidence="1" key="3">
    <citation type="journal article" date="2017" name="Nature">
        <title>Genome sequence of the progenitor of the wheat D genome Aegilops tauschii.</title>
        <authorList>
            <person name="Luo M.C."/>
            <person name="Gu Y.Q."/>
            <person name="Puiu D."/>
            <person name="Wang H."/>
            <person name="Twardziok S.O."/>
            <person name="Deal K.R."/>
            <person name="Huo N."/>
            <person name="Zhu T."/>
            <person name="Wang L."/>
            <person name="Wang Y."/>
            <person name="McGuire P.E."/>
            <person name="Liu S."/>
            <person name="Long H."/>
            <person name="Ramasamy R.K."/>
            <person name="Rodriguez J.C."/>
            <person name="Van S.L."/>
            <person name="Yuan L."/>
            <person name="Wang Z."/>
            <person name="Xia Z."/>
            <person name="Xiao L."/>
            <person name="Anderson O.D."/>
            <person name="Ouyang S."/>
            <person name="Liang Y."/>
            <person name="Zimin A.V."/>
            <person name="Pertea G."/>
            <person name="Qi P."/>
            <person name="Bennetzen J.L."/>
            <person name="Dai X."/>
            <person name="Dawson M.W."/>
            <person name="Muller H.G."/>
            <person name="Kugler K."/>
            <person name="Rivarola-Duarte L."/>
            <person name="Spannagl M."/>
            <person name="Mayer K.F.X."/>
            <person name="Lu F.H."/>
            <person name="Bevan M.W."/>
            <person name="Leroy P."/>
            <person name="Li P."/>
            <person name="You F.M."/>
            <person name="Sun Q."/>
            <person name="Liu Z."/>
            <person name="Lyons E."/>
            <person name="Wicker T."/>
            <person name="Salzberg S.L."/>
            <person name="Devos K.M."/>
            <person name="Dvorak J."/>
        </authorList>
    </citation>
    <scope>NUCLEOTIDE SEQUENCE [LARGE SCALE GENOMIC DNA]</scope>
    <source>
        <strain evidence="1">cv. AL8/78</strain>
    </source>
</reference>
<keyword evidence="2" id="KW-1185">Reference proteome</keyword>
<dbReference type="Proteomes" id="UP000015105">
    <property type="component" value="Chromosome 2D"/>
</dbReference>
<dbReference type="EnsemblPlants" id="AET2Gv20396400.1">
    <property type="protein sequence ID" value="AET2Gv20396400.1"/>
    <property type="gene ID" value="AET2Gv20396400"/>
</dbReference>
<name>A0A453B741_AEGTS</name>
<evidence type="ECO:0000313" key="2">
    <source>
        <dbReference type="Proteomes" id="UP000015105"/>
    </source>
</evidence>
<sequence>QDAESRGRQFLNEAACACSLQLQATPGWQSHRALPNAESSLKPRLLGHRTIRPWHQQPVFSTSWFNSPANTNYLHQEFIPGVSICITRACVRAVLVVTGRRGDWGLN</sequence>
<reference evidence="2" key="2">
    <citation type="journal article" date="2017" name="Nat. Plants">
        <title>The Aegilops tauschii genome reveals multiple impacts of transposons.</title>
        <authorList>
            <person name="Zhao G."/>
            <person name="Zou C."/>
            <person name="Li K."/>
            <person name="Wang K."/>
            <person name="Li T."/>
            <person name="Gao L."/>
            <person name="Zhang X."/>
            <person name="Wang H."/>
            <person name="Yang Z."/>
            <person name="Liu X."/>
            <person name="Jiang W."/>
            <person name="Mao L."/>
            <person name="Kong X."/>
            <person name="Jiao Y."/>
            <person name="Jia J."/>
        </authorList>
    </citation>
    <scope>NUCLEOTIDE SEQUENCE [LARGE SCALE GENOMIC DNA]</scope>
    <source>
        <strain evidence="2">cv. AL8/78</strain>
    </source>
</reference>
<accession>A0A453B741</accession>
<evidence type="ECO:0000313" key="1">
    <source>
        <dbReference type="EnsemblPlants" id="AET2Gv20396400.1"/>
    </source>
</evidence>
<organism evidence="1 2">
    <name type="scientific">Aegilops tauschii subsp. strangulata</name>
    <name type="common">Goatgrass</name>
    <dbReference type="NCBI Taxonomy" id="200361"/>
    <lineage>
        <taxon>Eukaryota</taxon>
        <taxon>Viridiplantae</taxon>
        <taxon>Streptophyta</taxon>
        <taxon>Embryophyta</taxon>
        <taxon>Tracheophyta</taxon>
        <taxon>Spermatophyta</taxon>
        <taxon>Magnoliopsida</taxon>
        <taxon>Liliopsida</taxon>
        <taxon>Poales</taxon>
        <taxon>Poaceae</taxon>
        <taxon>BOP clade</taxon>
        <taxon>Pooideae</taxon>
        <taxon>Triticodae</taxon>
        <taxon>Triticeae</taxon>
        <taxon>Triticinae</taxon>
        <taxon>Aegilops</taxon>
    </lineage>
</organism>